<comment type="caution">
    <text evidence="1">The sequence shown here is derived from an EMBL/GenBank/DDBJ whole genome shotgun (WGS) entry which is preliminary data.</text>
</comment>
<dbReference type="AlphaFoldDB" id="A0A9P6NHP7"/>
<evidence type="ECO:0000313" key="2">
    <source>
        <dbReference type="Proteomes" id="UP000886653"/>
    </source>
</evidence>
<organism evidence="1 2">
    <name type="scientific">Cronartium quercuum f. sp. fusiforme G11</name>
    <dbReference type="NCBI Taxonomy" id="708437"/>
    <lineage>
        <taxon>Eukaryota</taxon>
        <taxon>Fungi</taxon>
        <taxon>Dikarya</taxon>
        <taxon>Basidiomycota</taxon>
        <taxon>Pucciniomycotina</taxon>
        <taxon>Pucciniomycetes</taxon>
        <taxon>Pucciniales</taxon>
        <taxon>Coleosporiaceae</taxon>
        <taxon>Cronartium</taxon>
    </lineage>
</organism>
<accession>A0A9P6NHP7</accession>
<gene>
    <name evidence="1" type="ORF">CROQUDRAFT_93050</name>
</gene>
<protein>
    <submittedName>
        <fullName evidence="1">Uncharacterized protein</fullName>
    </submittedName>
</protein>
<name>A0A9P6NHP7_9BASI</name>
<dbReference type="EMBL" id="MU167265">
    <property type="protein sequence ID" value="KAG0146143.1"/>
    <property type="molecule type" value="Genomic_DNA"/>
</dbReference>
<reference evidence="1" key="1">
    <citation type="submission" date="2013-11" db="EMBL/GenBank/DDBJ databases">
        <title>Genome sequence of the fusiform rust pathogen reveals effectors for host alternation and coevolution with pine.</title>
        <authorList>
            <consortium name="DOE Joint Genome Institute"/>
            <person name="Smith K."/>
            <person name="Pendleton A."/>
            <person name="Kubisiak T."/>
            <person name="Anderson C."/>
            <person name="Salamov A."/>
            <person name="Aerts A."/>
            <person name="Riley R."/>
            <person name="Clum A."/>
            <person name="Lindquist E."/>
            <person name="Ence D."/>
            <person name="Campbell M."/>
            <person name="Kronenberg Z."/>
            <person name="Feau N."/>
            <person name="Dhillon B."/>
            <person name="Hamelin R."/>
            <person name="Burleigh J."/>
            <person name="Smith J."/>
            <person name="Yandell M."/>
            <person name="Nelson C."/>
            <person name="Grigoriev I."/>
            <person name="Davis J."/>
        </authorList>
    </citation>
    <scope>NUCLEOTIDE SEQUENCE</scope>
    <source>
        <strain evidence="1">G11</strain>
    </source>
</reference>
<proteinExistence type="predicted"/>
<sequence>MLCVTTPDLVMWRVTASRPPPNVKLTMIWGRIPLGGQPCAFGRPSILKFGSLSSQKLLSFRPLFLNGEEDLDFVRVSTGDETWAKIHTRIPPSPAIDEGAIVILIRTPTHAWSPMVLNLLLDIPNV</sequence>
<dbReference type="OrthoDB" id="2100241at2759"/>
<evidence type="ECO:0000313" key="1">
    <source>
        <dbReference type="EMBL" id="KAG0146143.1"/>
    </source>
</evidence>
<keyword evidence="2" id="KW-1185">Reference proteome</keyword>
<dbReference type="Proteomes" id="UP000886653">
    <property type="component" value="Unassembled WGS sequence"/>
</dbReference>